<feature type="region of interest" description="Disordered" evidence="1">
    <location>
        <begin position="525"/>
        <end position="547"/>
    </location>
</feature>
<gene>
    <name evidence="2" type="ORF">DFH08DRAFT_1084230</name>
</gene>
<accession>A0AAD7EKQ2</accession>
<comment type="caution">
    <text evidence="2">The sequence shown here is derived from an EMBL/GenBank/DDBJ whole genome shotgun (WGS) entry which is preliminary data.</text>
</comment>
<feature type="region of interest" description="Disordered" evidence="1">
    <location>
        <begin position="183"/>
        <end position="211"/>
    </location>
</feature>
<dbReference type="EMBL" id="JARIHO010000037">
    <property type="protein sequence ID" value="KAJ7330496.1"/>
    <property type="molecule type" value="Genomic_DNA"/>
</dbReference>
<evidence type="ECO:0000313" key="3">
    <source>
        <dbReference type="Proteomes" id="UP001218218"/>
    </source>
</evidence>
<protein>
    <submittedName>
        <fullName evidence="2">Uncharacterized protein</fullName>
    </submittedName>
</protein>
<proteinExistence type="predicted"/>
<evidence type="ECO:0000313" key="2">
    <source>
        <dbReference type="EMBL" id="KAJ7330496.1"/>
    </source>
</evidence>
<evidence type="ECO:0000256" key="1">
    <source>
        <dbReference type="SAM" id="MobiDB-lite"/>
    </source>
</evidence>
<feature type="compositionally biased region" description="Low complexity" evidence="1">
    <location>
        <begin position="406"/>
        <end position="421"/>
    </location>
</feature>
<sequence length="547" mass="59852">MYSRLAPFFARAATRQISAFTEAPCAPTLRPLACQRHDPQLDLHTIASPASLYRRPPPAMPPPSLCRRPSLYAFRSRRSPRCPRCRVRATVSVTAHSRMGHEPTPPYSLMLGATPSPLSGFESVPARQTRNENFQFMANARTRSSLPREQDPRRWWPLPHPREMHSARPRAVWDYRATQHTDVHGRPFAAPHRTRPRRTPAARPPLPSRSYNLTIALTDGILDVAHRGRNASPKSRGDRPSQRFPGSALEPPSMHSHQRRDAHVPRGSQPALKPTSTASTTLRDRTQPCANCRLTHRCFARRIAHACSSPKRRPIPASPPASSKPPAARTVASLTVLSPYTPALDPHYRRLLSRPIPAGLDARPITDGAALKQTLALAASGHVRDPAAAIDDSNERARWVAPLPLPSRRSPRSSTSNSISLTQAHGPSLKGEYSNEDGPTKADASVGASRTTPTPPRNDVYVAAEVGIANGSHAARMRTGAIRAEEKDEWGEHYGPTTTSRSCMPPPPVFRTRMILESCARLVGTRTSLPTPSPGPQSRSCGNASGK</sequence>
<feature type="region of interest" description="Disordered" evidence="1">
    <location>
        <begin position="401"/>
        <end position="459"/>
    </location>
</feature>
<dbReference type="Proteomes" id="UP001218218">
    <property type="component" value="Unassembled WGS sequence"/>
</dbReference>
<feature type="region of interest" description="Disordered" evidence="1">
    <location>
        <begin position="308"/>
        <end position="327"/>
    </location>
</feature>
<keyword evidence="3" id="KW-1185">Reference proteome</keyword>
<dbReference type="AlphaFoldDB" id="A0AAD7EKQ2"/>
<organism evidence="2 3">
    <name type="scientific">Mycena albidolilacea</name>
    <dbReference type="NCBI Taxonomy" id="1033008"/>
    <lineage>
        <taxon>Eukaryota</taxon>
        <taxon>Fungi</taxon>
        <taxon>Dikarya</taxon>
        <taxon>Basidiomycota</taxon>
        <taxon>Agaricomycotina</taxon>
        <taxon>Agaricomycetes</taxon>
        <taxon>Agaricomycetidae</taxon>
        <taxon>Agaricales</taxon>
        <taxon>Marasmiineae</taxon>
        <taxon>Mycenaceae</taxon>
        <taxon>Mycena</taxon>
    </lineage>
</organism>
<feature type="region of interest" description="Disordered" evidence="1">
    <location>
        <begin position="228"/>
        <end position="282"/>
    </location>
</feature>
<name>A0AAD7EKQ2_9AGAR</name>
<reference evidence="2" key="1">
    <citation type="submission" date="2023-03" db="EMBL/GenBank/DDBJ databases">
        <title>Massive genome expansion in bonnet fungi (Mycena s.s.) driven by repeated elements and novel gene families across ecological guilds.</title>
        <authorList>
            <consortium name="Lawrence Berkeley National Laboratory"/>
            <person name="Harder C.B."/>
            <person name="Miyauchi S."/>
            <person name="Viragh M."/>
            <person name="Kuo A."/>
            <person name="Thoen E."/>
            <person name="Andreopoulos B."/>
            <person name="Lu D."/>
            <person name="Skrede I."/>
            <person name="Drula E."/>
            <person name="Henrissat B."/>
            <person name="Morin E."/>
            <person name="Kohler A."/>
            <person name="Barry K."/>
            <person name="LaButti K."/>
            <person name="Morin E."/>
            <person name="Salamov A."/>
            <person name="Lipzen A."/>
            <person name="Mereny Z."/>
            <person name="Hegedus B."/>
            <person name="Baldrian P."/>
            <person name="Stursova M."/>
            <person name="Weitz H."/>
            <person name="Taylor A."/>
            <person name="Grigoriev I.V."/>
            <person name="Nagy L.G."/>
            <person name="Martin F."/>
            <person name="Kauserud H."/>
        </authorList>
    </citation>
    <scope>NUCLEOTIDE SEQUENCE</scope>
    <source>
        <strain evidence="2">CBHHK002</strain>
    </source>
</reference>